<dbReference type="InterPro" id="IPR000620">
    <property type="entry name" value="EamA_dom"/>
</dbReference>
<protein>
    <submittedName>
        <fullName evidence="3">EamA-like transporter family protein</fullName>
    </submittedName>
</protein>
<dbReference type="InterPro" id="IPR037185">
    <property type="entry name" value="EmrE-like"/>
</dbReference>
<proteinExistence type="predicted"/>
<name>A0A511HFC7_9BACT</name>
<gene>
    <name evidence="2" type="ORF">MVI01_31230</name>
    <name evidence="3" type="ORF">SAMN04488504_104163</name>
</gene>
<dbReference type="Gene3D" id="1.10.3730.20">
    <property type="match status" value="1"/>
</dbReference>
<dbReference type="EMBL" id="FNAJ01000004">
    <property type="protein sequence ID" value="SDE09234.1"/>
    <property type="molecule type" value="Genomic_DNA"/>
</dbReference>
<evidence type="ECO:0000259" key="1">
    <source>
        <dbReference type="Pfam" id="PF00892"/>
    </source>
</evidence>
<dbReference type="SUPFAM" id="SSF103481">
    <property type="entry name" value="Multidrug resistance efflux transporter EmrE"/>
    <property type="match status" value="1"/>
</dbReference>
<dbReference type="Proteomes" id="UP000198717">
    <property type="component" value="Unassembled WGS sequence"/>
</dbReference>
<sequence length="96" mass="10619">MPWWSRSLTRGEHHALPSIPHKTRLFLVRSSVATGLSWRASFRALPHGPASRVAPLDEFSLPLTLLLAFLILHEPLTWRMGVGVTLMAGGALLTLK</sequence>
<dbReference type="GO" id="GO:0016020">
    <property type="term" value="C:membrane"/>
    <property type="evidence" value="ECO:0007669"/>
    <property type="project" value="InterPro"/>
</dbReference>
<dbReference type="Pfam" id="PF00892">
    <property type="entry name" value="EamA"/>
    <property type="match status" value="1"/>
</dbReference>
<evidence type="ECO:0000313" key="3">
    <source>
        <dbReference type="EMBL" id="SDE09234.1"/>
    </source>
</evidence>
<evidence type="ECO:0000313" key="4">
    <source>
        <dbReference type="Proteomes" id="UP000198717"/>
    </source>
</evidence>
<keyword evidence="4" id="KW-1185">Reference proteome</keyword>
<reference evidence="2 5" key="2">
    <citation type="submission" date="2019-07" db="EMBL/GenBank/DDBJ databases">
        <title>Whole genome shotgun sequence of Myxococcus virescens NBRC 100334.</title>
        <authorList>
            <person name="Hosoyama A."/>
            <person name="Uohara A."/>
            <person name="Ohji S."/>
            <person name="Ichikawa N."/>
        </authorList>
    </citation>
    <scope>NUCLEOTIDE SEQUENCE [LARGE SCALE GENOMIC DNA]</scope>
    <source>
        <strain evidence="2 5">NBRC 100334</strain>
    </source>
</reference>
<accession>A0A511HFC7</accession>
<feature type="domain" description="EamA" evidence="1">
    <location>
        <begin position="24"/>
        <end position="95"/>
    </location>
</feature>
<organism evidence="2 5">
    <name type="scientific">Myxococcus virescens</name>
    <dbReference type="NCBI Taxonomy" id="83456"/>
    <lineage>
        <taxon>Bacteria</taxon>
        <taxon>Pseudomonadati</taxon>
        <taxon>Myxococcota</taxon>
        <taxon>Myxococcia</taxon>
        <taxon>Myxococcales</taxon>
        <taxon>Cystobacterineae</taxon>
        <taxon>Myxococcaceae</taxon>
        <taxon>Myxococcus</taxon>
    </lineage>
</organism>
<dbReference type="Proteomes" id="UP000321224">
    <property type="component" value="Unassembled WGS sequence"/>
</dbReference>
<dbReference type="AlphaFoldDB" id="A0A511HFC7"/>
<dbReference type="RefSeq" id="WP_090490111.1">
    <property type="nucleotide sequence ID" value="NZ_BJVY01000015.1"/>
</dbReference>
<reference evidence="3 4" key="1">
    <citation type="submission" date="2016-10" db="EMBL/GenBank/DDBJ databases">
        <authorList>
            <person name="Varghese N."/>
            <person name="Submissions S."/>
        </authorList>
    </citation>
    <scope>NUCLEOTIDE SEQUENCE [LARGE SCALE GENOMIC DNA]</scope>
    <source>
        <strain evidence="3 4">DSM 2260</strain>
    </source>
</reference>
<dbReference type="EMBL" id="BJVY01000015">
    <property type="protein sequence ID" value="GEL71339.1"/>
    <property type="molecule type" value="Genomic_DNA"/>
</dbReference>
<evidence type="ECO:0000313" key="5">
    <source>
        <dbReference type="Proteomes" id="UP000321224"/>
    </source>
</evidence>
<evidence type="ECO:0000313" key="2">
    <source>
        <dbReference type="EMBL" id="GEL71339.1"/>
    </source>
</evidence>
<comment type="caution">
    <text evidence="2">The sequence shown here is derived from an EMBL/GenBank/DDBJ whole genome shotgun (WGS) entry which is preliminary data.</text>
</comment>